<gene>
    <name evidence="1" type="ORF">HannXRQ_Chr03g0081141</name>
</gene>
<dbReference type="Proteomes" id="UP000215914">
    <property type="component" value="Chromosome 3"/>
</dbReference>
<dbReference type="InParanoid" id="A0A251V8P2"/>
<dbReference type="OMA" id="NGEASHY"/>
<sequence length="69" mass="7846">MEMEGSVCSDLYRNTSEEMFIRTLMESSVGLPAPTMENLGFKNLSNNLRVDSEELFKSWLTTGEVSNMF</sequence>
<dbReference type="PANTHER" id="PTHR36890:SF1">
    <property type="entry name" value="PROTEIN CYCLOPS"/>
    <property type="match status" value="1"/>
</dbReference>
<accession>A0A251V8P2</accession>
<keyword evidence="2" id="KW-1185">Reference proteome</keyword>
<protein>
    <submittedName>
        <fullName evidence="1">Uncharacterized protein</fullName>
    </submittedName>
</protein>
<reference evidence="2" key="1">
    <citation type="journal article" date="2017" name="Nature">
        <title>The sunflower genome provides insights into oil metabolism, flowering and Asterid evolution.</title>
        <authorList>
            <person name="Badouin H."/>
            <person name="Gouzy J."/>
            <person name="Grassa C.J."/>
            <person name="Murat F."/>
            <person name="Staton S.E."/>
            <person name="Cottret L."/>
            <person name="Lelandais-Briere C."/>
            <person name="Owens G.L."/>
            <person name="Carrere S."/>
            <person name="Mayjonade B."/>
            <person name="Legrand L."/>
            <person name="Gill N."/>
            <person name="Kane N.C."/>
            <person name="Bowers J.E."/>
            <person name="Hubner S."/>
            <person name="Bellec A."/>
            <person name="Berard A."/>
            <person name="Berges H."/>
            <person name="Blanchet N."/>
            <person name="Boniface M.C."/>
            <person name="Brunel D."/>
            <person name="Catrice O."/>
            <person name="Chaidir N."/>
            <person name="Claudel C."/>
            <person name="Donnadieu C."/>
            <person name="Faraut T."/>
            <person name="Fievet G."/>
            <person name="Helmstetter N."/>
            <person name="King M."/>
            <person name="Knapp S.J."/>
            <person name="Lai Z."/>
            <person name="Le Paslier M.C."/>
            <person name="Lippi Y."/>
            <person name="Lorenzon L."/>
            <person name="Mandel J.R."/>
            <person name="Marage G."/>
            <person name="Marchand G."/>
            <person name="Marquand E."/>
            <person name="Bret-Mestries E."/>
            <person name="Morien E."/>
            <person name="Nambeesan S."/>
            <person name="Nguyen T."/>
            <person name="Pegot-Espagnet P."/>
            <person name="Pouilly N."/>
            <person name="Raftis F."/>
            <person name="Sallet E."/>
            <person name="Schiex T."/>
            <person name="Thomas J."/>
            <person name="Vandecasteele C."/>
            <person name="Vares D."/>
            <person name="Vear F."/>
            <person name="Vautrin S."/>
            <person name="Crespi M."/>
            <person name="Mangin B."/>
            <person name="Burke J.M."/>
            <person name="Salse J."/>
            <person name="Munos S."/>
            <person name="Vincourt P."/>
            <person name="Rieseberg L.H."/>
            <person name="Langlade N.B."/>
        </authorList>
    </citation>
    <scope>NUCLEOTIDE SEQUENCE [LARGE SCALE GENOMIC DNA]</scope>
    <source>
        <strain evidence="2">cv. SF193</strain>
    </source>
</reference>
<dbReference type="InterPro" id="IPR040036">
    <property type="entry name" value="CYCLOPS"/>
</dbReference>
<dbReference type="GO" id="GO:0036377">
    <property type="term" value="P:arbuscular mycorrhizal association"/>
    <property type="evidence" value="ECO:0007669"/>
    <property type="project" value="InterPro"/>
</dbReference>
<dbReference type="GO" id="GO:0043565">
    <property type="term" value="F:sequence-specific DNA binding"/>
    <property type="evidence" value="ECO:0007669"/>
    <property type="project" value="InterPro"/>
</dbReference>
<dbReference type="STRING" id="4232.A0A251V8P2"/>
<dbReference type="EMBL" id="CM007892">
    <property type="protein sequence ID" value="OTG31935.1"/>
    <property type="molecule type" value="Genomic_DNA"/>
</dbReference>
<proteinExistence type="predicted"/>
<name>A0A251V8P2_HELAN</name>
<evidence type="ECO:0000313" key="2">
    <source>
        <dbReference type="Proteomes" id="UP000215914"/>
    </source>
</evidence>
<dbReference type="GO" id="GO:0005634">
    <property type="term" value="C:nucleus"/>
    <property type="evidence" value="ECO:0007669"/>
    <property type="project" value="InterPro"/>
</dbReference>
<dbReference type="PANTHER" id="PTHR36890">
    <property type="entry name" value="PROTEIN CYCLOPS"/>
    <property type="match status" value="1"/>
</dbReference>
<dbReference type="AlphaFoldDB" id="A0A251V8P2"/>
<organism evidence="1 2">
    <name type="scientific">Helianthus annuus</name>
    <name type="common">Common sunflower</name>
    <dbReference type="NCBI Taxonomy" id="4232"/>
    <lineage>
        <taxon>Eukaryota</taxon>
        <taxon>Viridiplantae</taxon>
        <taxon>Streptophyta</taxon>
        <taxon>Embryophyta</taxon>
        <taxon>Tracheophyta</taxon>
        <taxon>Spermatophyta</taxon>
        <taxon>Magnoliopsida</taxon>
        <taxon>eudicotyledons</taxon>
        <taxon>Gunneridae</taxon>
        <taxon>Pentapetalae</taxon>
        <taxon>asterids</taxon>
        <taxon>campanulids</taxon>
        <taxon>Asterales</taxon>
        <taxon>Asteraceae</taxon>
        <taxon>Asteroideae</taxon>
        <taxon>Heliantheae alliance</taxon>
        <taxon>Heliantheae</taxon>
        <taxon>Helianthus</taxon>
    </lineage>
</organism>
<evidence type="ECO:0000313" key="1">
    <source>
        <dbReference type="EMBL" id="OTG31935.1"/>
    </source>
</evidence>